<dbReference type="EMBL" id="CP001778">
    <property type="protein sequence ID" value="ADD42871.1"/>
    <property type="molecule type" value="Genomic_DNA"/>
</dbReference>
<dbReference type="OrthoDB" id="5080511at2"/>
<evidence type="ECO:0000313" key="2">
    <source>
        <dbReference type="EMBL" id="ADD42871.1"/>
    </source>
</evidence>
<dbReference type="KEGG" id="sna:Snas_3201"/>
<dbReference type="HOGENOM" id="CLU_131496_13_2_11"/>
<protein>
    <submittedName>
        <fullName evidence="2">Antibiotic biosynthesis monooxygenase</fullName>
    </submittedName>
</protein>
<accession>D3QBI9</accession>
<keyword evidence="2" id="KW-0560">Oxidoreductase</keyword>
<dbReference type="PROSITE" id="PS51725">
    <property type="entry name" value="ABM"/>
    <property type="match status" value="1"/>
</dbReference>
<gene>
    <name evidence="2" type="ordered locus">Snas_3201</name>
</gene>
<dbReference type="Proteomes" id="UP000000844">
    <property type="component" value="Chromosome"/>
</dbReference>
<reference evidence="2 3" key="1">
    <citation type="journal article" date="2009" name="Stand. Genomic Sci.">
        <title>Complete genome sequence of Stackebrandtia nassauensis type strain (LLR-40K-21).</title>
        <authorList>
            <person name="Munk C."/>
            <person name="Lapidus A."/>
            <person name="Copeland A."/>
            <person name="Jando M."/>
            <person name="Mayilraj S."/>
            <person name="Glavina Del Rio T."/>
            <person name="Nolan M."/>
            <person name="Chen F."/>
            <person name="Lucas S."/>
            <person name="Tice H."/>
            <person name="Cheng J.F."/>
            <person name="Han C."/>
            <person name="Detter J.C."/>
            <person name="Bruce D."/>
            <person name="Goodwin L."/>
            <person name="Chain P."/>
            <person name="Pitluck S."/>
            <person name="Goker M."/>
            <person name="Ovchinikova G."/>
            <person name="Pati A."/>
            <person name="Ivanova N."/>
            <person name="Mavromatis K."/>
            <person name="Chen A."/>
            <person name="Palaniappan K."/>
            <person name="Land M."/>
            <person name="Hauser L."/>
            <person name="Chang Y.J."/>
            <person name="Jeffries C.D."/>
            <person name="Bristow J."/>
            <person name="Eisen J.A."/>
            <person name="Markowitz V."/>
            <person name="Hugenholtz P."/>
            <person name="Kyrpides N.C."/>
            <person name="Klenk H.P."/>
        </authorList>
    </citation>
    <scope>NUCLEOTIDE SEQUENCE [LARGE SCALE GENOMIC DNA]</scope>
    <source>
        <strain evidence="3">DSM 44728 / CIP 108903 / NRRL B-16338 / NBRC 102104 / LLR-40K-21</strain>
    </source>
</reference>
<dbReference type="RefSeq" id="WP_013018442.1">
    <property type="nucleotide sequence ID" value="NC_013947.1"/>
</dbReference>
<evidence type="ECO:0000259" key="1">
    <source>
        <dbReference type="PROSITE" id="PS51725"/>
    </source>
</evidence>
<feature type="domain" description="ABM" evidence="1">
    <location>
        <begin position="1"/>
        <end position="91"/>
    </location>
</feature>
<dbReference type="AlphaFoldDB" id="D3QBI9"/>
<dbReference type="InterPro" id="IPR011008">
    <property type="entry name" value="Dimeric_a/b-barrel"/>
</dbReference>
<dbReference type="GO" id="GO:0004497">
    <property type="term" value="F:monooxygenase activity"/>
    <property type="evidence" value="ECO:0007669"/>
    <property type="project" value="UniProtKB-KW"/>
</dbReference>
<evidence type="ECO:0000313" key="3">
    <source>
        <dbReference type="Proteomes" id="UP000000844"/>
    </source>
</evidence>
<keyword evidence="3" id="KW-1185">Reference proteome</keyword>
<dbReference type="InterPro" id="IPR050744">
    <property type="entry name" value="AI-2_Isomerase_LsrG"/>
</dbReference>
<dbReference type="InterPro" id="IPR007138">
    <property type="entry name" value="ABM_dom"/>
</dbReference>
<dbReference type="STRING" id="446470.Snas_3201"/>
<organism evidence="2 3">
    <name type="scientific">Stackebrandtia nassauensis (strain DSM 44728 / CIP 108903 / NRRL B-16338 / NBRC 102104 / LLR-40K-21)</name>
    <dbReference type="NCBI Taxonomy" id="446470"/>
    <lineage>
        <taxon>Bacteria</taxon>
        <taxon>Bacillati</taxon>
        <taxon>Actinomycetota</taxon>
        <taxon>Actinomycetes</taxon>
        <taxon>Glycomycetales</taxon>
        <taxon>Glycomycetaceae</taxon>
        <taxon>Stackebrandtia</taxon>
    </lineage>
</organism>
<dbReference type="PANTHER" id="PTHR33336">
    <property type="entry name" value="QUINOL MONOOXYGENASE YGIN-RELATED"/>
    <property type="match status" value="1"/>
</dbReference>
<dbReference type="SUPFAM" id="SSF54909">
    <property type="entry name" value="Dimeric alpha+beta barrel"/>
    <property type="match status" value="1"/>
</dbReference>
<dbReference type="eggNOG" id="COG1359">
    <property type="taxonomic scope" value="Bacteria"/>
</dbReference>
<name>D3QBI9_STANL</name>
<dbReference type="Gene3D" id="3.30.70.100">
    <property type="match status" value="1"/>
</dbReference>
<keyword evidence="2" id="KW-0503">Monooxygenase</keyword>
<sequence length="98" mass="11331">MIVVHTRVRCHAQHRDAFIAILKHLQDATRREDGCLEYSYVADLDDECLFLGVEEWRDEAALRAHLGAPHMNDPDSRFDAYSRDAETVRVFTAQPFDL</sequence>
<proteinExistence type="predicted"/>
<dbReference type="PANTHER" id="PTHR33336:SF3">
    <property type="entry name" value="ABM DOMAIN-CONTAINING PROTEIN"/>
    <property type="match status" value="1"/>
</dbReference>
<dbReference type="Pfam" id="PF03992">
    <property type="entry name" value="ABM"/>
    <property type="match status" value="1"/>
</dbReference>